<comment type="caution">
    <text evidence="1">The sequence shown here is derived from an EMBL/GenBank/DDBJ whole genome shotgun (WGS) entry which is preliminary data.</text>
</comment>
<gene>
    <name evidence="1" type="primary">AVEN_85013_1</name>
    <name evidence="1" type="ORF">NPIL_352271</name>
</gene>
<dbReference type="Proteomes" id="UP000887013">
    <property type="component" value="Unassembled WGS sequence"/>
</dbReference>
<reference evidence="1" key="1">
    <citation type="submission" date="2020-08" db="EMBL/GenBank/DDBJ databases">
        <title>Multicomponent nature underlies the extraordinary mechanical properties of spider dragline silk.</title>
        <authorList>
            <person name="Kono N."/>
            <person name="Nakamura H."/>
            <person name="Mori M."/>
            <person name="Yoshida Y."/>
            <person name="Ohtoshi R."/>
            <person name="Malay A.D."/>
            <person name="Moran D.A.P."/>
            <person name="Tomita M."/>
            <person name="Numata K."/>
            <person name="Arakawa K."/>
        </authorList>
    </citation>
    <scope>NUCLEOTIDE SEQUENCE</scope>
</reference>
<evidence type="ECO:0000313" key="2">
    <source>
        <dbReference type="Proteomes" id="UP000887013"/>
    </source>
</evidence>
<accession>A0A8X6NZB7</accession>
<protein>
    <submittedName>
        <fullName evidence="1">Integrase catalytic domain-containing protein</fullName>
    </submittedName>
</protein>
<dbReference type="AlphaFoldDB" id="A0A8X6NZB7"/>
<proteinExistence type="predicted"/>
<dbReference type="EMBL" id="BMAW01014975">
    <property type="protein sequence ID" value="GFT41400.1"/>
    <property type="molecule type" value="Genomic_DNA"/>
</dbReference>
<evidence type="ECO:0000313" key="1">
    <source>
        <dbReference type="EMBL" id="GFT41400.1"/>
    </source>
</evidence>
<name>A0A8X6NZB7_NEPPI</name>
<sequence>MDLISISATDVRSTTEDKDLDMRDVNHHRKRLKFRSKVIDELRNLLRKENLDREFNDRDKILRCDGRVRTVKLKTQSSTLIRPFPRALQPEVSGNNWKSFQLHGVQPTECVKSPNPDSTEVNQARGTKYGRIVKKHVKLNLLTTRDAYE</sequence>
<organism evidence="1 2">
    <name type="scientific">Nephila pilipes</name>
    <name type="common">Giant wood spider</name>
    <name type="synonym">Nephila maculata</name>
    <dbReference type="NCBI Taxonomy" id="299642"/>
    <lineage>
        <taxon>Eukaryota</taxon>
        <taxon>Metazoa</taxon>
        <taxon>Ecdysozoa</taxon>
        <taxon>Arthropoda</taxon>
        <taxon>Chelicerata</taxon>
        <taxon>Arachnida</taxon>
        <taxon>Araneae</taxon>
        <taxon>Araneomorphae</taxon>
        <taxon>Entelegynae</taxon>
        <taxon>Araneoidea</taxon>
        <taxon>Nephilidae</taxon>
        <taxon>Nephila</taxon>
    </lineage>
</organism>
<keyword evidence="2" id="KW-1185">Reference proteome</keyword>